<name>A0A4Y7RFR9_9FIRM</name>
<proteinExistence type="predicted"/>
<accession>A0A4Y7RFR9</accession>
<dbReference type="Proteomes" id="UP000298324">
    <property type="component" value="Unassembled WGS sequence"/>
</dbReference>
<gene>
    <name evidence="1" type="ORF">Psch_01201</name>
</gene>
<dbReference type="AlphaFoldDB" id="A0A4Y7RFR9"/>
<evidence type="ECO:0000313" key="2">
    <source>
        <dbReference type="Proteomes" id="UP000298324"/>
    </source>
</evidence>
<keyword evidence="2" id="KW-1185">Reference proteome</keyword>
<comment type="caution">
    <text evidence="1">The sequence shown here is derived from an EMBL/GenBank/DDBJ whole genome shotgun (WGS) entry which is preliminary data.</text>
</comment>
<dbReference type="EMBL" id="QFGA01000001">
    <property type="protein sequence ID" value="TEB07646.1"/>
    <property type="molecule type" value="Genomic_DNA"/>
</dbReference>
<sequence length="469" mass="50828">MQPALKQRIFLAPTIIFWLLLITFAALRFPQPAIPSSLDKAWSYGFQEGREVPPQLLTGAVSLSAGQSLQLDDTYNLFFSNTPEFPSEAGILSRADDVLSASGAVRVLFSHMNLLINWSGGEPQNVPAAVGFAVENRTGRTLDVYAVRGSMARSRATDGSMLFLADAAPVKPGDSEPLYYGSAVGNYVVREFYLSEERGPVNLGRVQPGERLILSEDVGPRGWAVGMYDLALVDTATGQYLVRGDCGEAEKIGLETFIAPLEVNLDFFLGEQLRSGRVLSPGQNQGLHMRGLFVPGSYPNNPLGEAASKRFTINYSSFENGAASFALAAANASEPDVFANDLLLNGFDPYTPGVTGINKGSYGAEYAIKLELTGPVALVFQGALQTGFVDTCNQINTVWLDGAVKTVSIRDPNYDKYYTEFEALREPGYGQVIGIFPAAGKHEHLLRFMLAPNSYGPVRFYLFPLGPNS</sequence>
<organism evidence="1 2">
    <name type="scientific">Pelotomaculum schinkii</name>
    <dbReference type="NCBI Taxonomy" id="78350"/>
    <lineage>
        <taxon>Bacteria</taxon>
        <taxon>Bacillati</taxon>
        <taxon>Bacillota</taxon>
        <taxon>Clostridia</taxon>
        <taxon>Eubacteriales</taxon>
        <taxon>Desulfotomaculaceae</taxon>
        <taxon>Pelotomaculum</taxon>
    </lineage>
</organism>
<protein>
    <submittedName>
        <fullName evidence="1">Uncharacterized protein</fullName>
    </submittedName>
</protein>
<reference evidence="1 2" key="1">
    <citation type="journal article" date="2018" name="Environ. Microbiol.">
        <title>Novel energy conservation strategies and behaviour of Pelotomaculum schinkii driving syntrophic propionate catabolism.</title>
        <authorList>
            <person name="Hidalgo-Ahumada C.A.P."/>
            <person name="Nobu M.K."/>
            <person name="Narihiro T."/>
            <person name="Tamaki H."/>
            <person name="Liu W.T."/>
            <person name="Kamagata Y."/>
            <person name="Stams A.J.M."/>
            <person name="Imachi H."/>
            <person name="Sousa D.Z."/>
        </authorList>
    </citation>
    <scope>NUCLEOTIDE SEQUENCE [LARGE SCALE GENOMIC DNA]</scope>
    <source>
        <strain evidence="1 2">HH</strain>
    </source>
</reference>
<evidence type="ECO:0000313" key="1">
    <source>
        <dbReference type="EMBL" id="TEB07646.1"/>
    </source>
</evidence>